<organism evidence="1">
    <name type="scientific">virus sp. ctx9V1</name>
    <dbReference type="NCBI Taxonomy" id="2828001"/>
    <lineage>
        <taxon>Viruses</taxon>
    </lineage>
</organism>
<dbReference type="EMBL" id="BK059093">
    <property type="protein sequence ID" value="DAE29302.1"/>
    <property type="molecule type" value="Genomic_DNA"/>
</dbReference>
<accession>A0A8S5RD02</accession>
<name>A0A8S5RD02_9VIRU</name>
<proteinExistence type="predicted"/>
<protein>
    <submittedName>
        <fullName evidence="1">Uncharacterized protein</fullName>
    </submittedName>
</protein>
<sequence>MFLIFHIYIYFDLIYKNGISILTNRYTCMEIKPVDN</sequence>
<evidence type="ECO:0000313" key="1">
    <source>
        <dbReference type="EMBL" id="DAE29302.1"/>
    </source>
</evidence>
<reference evidence="1" key="1">
    <citation type="journal article" date="2021" name="Proc. Natl. Acad. Sci. U.S.A.">
        <title>A Catalog of Tens of Thousands of Viruses from Human Metagenomes Reveals Hidden Associations with Chronic Diseases.</title>
        <authorList>
            <person name="Tisza M.J."/>
            <person name="Buck C.B."/>
        </authorList>
    </citation>
    <scope>NUCLEOTIDE SEQUENCE</scope>
    <source>
        <strain evidence="1">Ctx9V1</strain>
    </source>
</reference>